<accession>A0A6J6N307</accession>
<reference evidence="1" key="1">
    <citation type="submission" date="2020-05" db="EMBL/GenBank/DDBJ databases">
        <authorList>
            <person name="Chiriac C."/>
            <person name="Salcher M."/>
            <person name="Ghai R."/>
            <person name="Kavagutti S V."/>
        </authorList>
    </citation>
    <scope>NUCLEOTIDE SEQUENCE</scope>
</reference>
<dbReference type="InterPro" id="IPR029058">
    <property type="entry name" value="AB_hydrolase_fold"/>
</dbReference>
<dbReference type="Gene3D" id="3.40.50.1820">
    <property type="entry name" value="alpha/beta hydrolase"/>
    <property type="match status" value="1"/>
</dbReference>
<dbReference type="AlphaFoldDB" id="A0A6J6N307"/>
<name>A0A6J6N307_9ZZZZ</name>
<dbReference type="PANTHER" id="PTHR43433:SF10">
    <property type="entry name" value="AB HYDROLASE-1 DOMAIN-CONTAINING PROTEIN"/>
    <property type="match status" value="1"/>
</dbReference>
<gene>
    <name evidence="1" type="ORF">UFOPK2373_00213</name>
</gene>
<dbReference type="InterPro" id="IPR050471">
    <property type="entry name" value="AB_hydrolase"/>
</dbReference>
<dbReference type="SUPFAM" id="SSF53474">
    <property type="entry name" value="alpha/beta-Hydrolases"/>
    <property type="match status" value="1"/>
</dbReference>
<protein>
    <submittedName>
        <fullName evidence="1">Unannotated protein</fullName>
    </submittedName>
</protein>
<evidence type="ECO:0000313" key="1">
    <source>
        <dbReference type="EMBL" id="CAB4680492.1"/>
    </source>
</evidence>
<dbReference type="EMBL" id="CAEZXL010000021">
    <property type="protein sequence ID" value="CAB4680492.1"/>
    <property type="molecule type" value="Genomic_DNA"/>
</dbReference>
<dbReference type="PANTHER" id="PTHR43433">
    <property type="entry name" value="HYDROLASE, ALPHA/BETA FOLD FAMILY PROTEIN"/>
    <property type="match status" value="1"/>
</dbReference>
<sequence length="282" mass="31072">METLLIETATGVITQTFFHKGGDKLIVWHHGMPSPRPMSPQMAEVFHSHGYSVAIPVRQGYAKSTVVGPRPISDDAKVTKAVVEHLGFDEFITTGFSAGGPRALADLALLDNATQGIDFAGLVPANLPDFDPYANSPEDELEFFETIKKFEPDLINQFTEWMPGFMAQDPMAAYANASEEAKAWANSPDAQFRFAQRHLAFETGAHGWMLDEHSVQIDFGFDVSTISKPLQIITGDADTNVDMSCSVWLHSKVKSSTLRVVPGFDHSRIFSLEIIDEALKNL</sequence>
<proteinExistence type="predicted"/>
<organism evidence="1">
    <name type="scientific">freshwater metagenome</name>
    <dbReference type="NCBI Taxonomy" id="449393"/>
    <lineage>
        <taxon>unclassified sequences</taxon>
        <taxon>metagenomes</taxon>
        <taxon>ecological metagenomes</taxon>
    </lineage>
</organism>